<dbReference type="InterPro" id="IPR010187">
    <property type="entry name" value="Various_sel_PB"/>
</dbReference>
<protein>
    <submittedName>
        <fullName evidence="3">Selenoprotein B, glycine/betaine/sarcosine/D-proline reductase family</fullName>
    </submittedName>
</protein>
<keyword evidence="4" id="KW-1185">Reference proteome</keyword>
<keyword evidence="1" id="KW-0712">Selenocysteine</keyword>
<dbReference type="AlphaFoldDB" id="A0A1M6MKN2"/>
<organism evidence="3 4">
    <name type="scientific">Dethiosulfatibacter aminovorans DSM 17477</name>
    <dbReference type="NCBI Taxonomy" id="1121476"/>
    <lineage>
        <taxon>Bacteria</taxon>
        <taxon>Bacillati</taxon>
        <taxon>Bacillota</taxon>
        <taxon>Tissierellia</taxon>
        <taxon>Dethiosulfatibacter</taxon>
    </lineage>
</organism>
<name>A0A1M6MKN2_9FIRM</name>
<dbReference type="STRING" id="1121476.SAMN02745751_03503"/>
<gene>
    <name evidence="3" type="ORF">SAMN02745751_03503</name>
</gene>
<proteinExistence type="predicted"/>
<evidence type="ECO:0000313" key="3">
    <source>
        <dbReference type="EMBL" id="SHJ84017.1"/>
    </source>
</evidence>
<dbReference type="Proteomes" id="UP000184052">
    <property type="component" value="Unassembled WGS sequence"/>
</dbReference>
<evidence type="ECO:0000256" key="1">
    <source>
        <dbReference type="ARBA" id="ARBA00022933"/>
    </source>
</evidence>
<reference evidence="3 4" key="1">
    <citation type="submission" date="2016-11" db="EMBL/GenBank/DDBJ databases">
        <authorList>
            <person name="Jaros S."/>
            <person name="Januszkiewicz K."/>
            <person name="Wedrychowicz H."/>
        </authorList>
    </citation>
    <scope>NUCLEOTIDE SEQUENCE [LARGE SCALE GENOMIC DNA]</scope>
    <source>
        <strain evidence="3 4">DSM 17477</strain>
    </source>
</reference>
<evidence type="ECO:0000313" key="4">
    <source>
        <dbReference type="Proteomes" id="UP000184052"/>
    </source>
</evidence>
<accession>A0A1M6MKN2</accession>
<keyword evidence="2" id="KW-0560">Oxidoreductase</keyword>
<dbReference type="GO" id="GO:0050485">
    <property type="term" value="F:oxidoreductase activity, acting on X-H and Y-H to form an X-Y bond, with a disulfide as acceptor"/>
    <property type="evidence" value="ECO:0007669"/>
    <property type="project" value="InterPro"/>
</dbReference>
<evidence type="ECO:0000256" key="2">
    <source>
        <dbReference type="ARBA" id="ARBA00023002"/>
    </source>
</evidence>
<dbReference type="EMBL" id="FQZL01000044">
    <property type="protein sequence ID" value="SHJ84017.1"/>
    <property type="molecule type" value="Genomic_DNA"/>
</dbReference>
<sequence>MVKEIEKTGMPVVHMCTIVPISKTVGANRIVPTIAIPYPLGNPSLDMIEEKSIRRELVERAILALETEITEQTVFESKGKVVIS</sequence>
<dbReference type="NCBIfam" id="TIGR01918">
    <property type="entry name" value="various_sel_PB"/>
    <property type="match status" value="1"/>
</dbReference>